<sequence length="133" mass="16053">MGNTYNLMFHPDVTPYPDSEPTFDPTFGFKEPRQPKVMHTTLAEMESAKVPPDYRNYCAHTYIDFQVCRSKNFPLLRRCADQYHAYQQCLYDETIDQYKDYERERRLLVRAKRIAEKKERREKRRKAAEMESD</sequence>
<evidence type="ECO:0000256" key="13">
    <source>
        <dbReference type="SAM" id="Coils"/>
    </source>
</evidence>
<evidence type="ECO:0000256" key="6">
    <source>
        <dbReference type="ARBA" id="ARBA00022448"/>
    </source>
</evidence>
<evidence type="ECO:0000256" key="4">
    <source>
        <dbReference type="ARBA" id="ARBA00008006"/>
    </source>
</evidence>
<organism evidence="14 15">
    <name type="scientific">Bemisia tabaci</name>
    <name type="common">Sweetpotato whitefly</name>
    <name type="synonym">Aleurodes tabaci</name>
    <dbReference type="NCBI Taxonomy" id="7038"/>
    <lineage>
        <taxon>Eukaryota</taxon>
        <taxon>Metazoa</taxon>
        <taxon>Ecdysozoa</taxon>
        <taxon>Arthropoda</taxon>
        <taxon>Hexapoda</taxon>
        <taxon>Insecta</taxon>
        <taxon>Pterygota</taxon>
        <taxon>Neoptera</taxon>
        <taxon>Paraneoptera</taxon>
        <taxon>Hemiptera</taxon>
        <taxon>Sternorrhyncha</taxon>
        <taxon>Aleyrodoidea</taxon>
        <taxon>Aleyrodidae</taxon>
        <taxon>Aleyrodinae</taxon>
        <taxon>Bemisia</taxon>
    </lineage>
</organism>
<keyword evidence="11" id="KW-0472">Membrane</keyword>
<dbReference type="Pfam" id="PF05676">
    <property type="entry name" value="NDUF_B7"/>
    <property type="match status" value="1"/>
</dbReference>
<reference evidence="14" key="1">
    <citation type="submission" date="2021-12" db="EMBL/GenBank/DDBJ databases">
        <authorList>
            <person name="King R."/>
        </authorList>
    </citation>
    <scope>NUCLEOTIDE SEQUENCE</scope>
</reference>
<dbReference type="Proteomes" id="UP001152759">
    <property type="component" value="Chromosome 1"/>
</dbReference>
<evidence type="ECO:0000256" key="9">
    <source>
        <dbReference type="ARBA" id="ARBA00022982"/>
    </source>
</evidence>
<evidence type="ECO:0000313" key="14">
    <source>
        <dbReference type="EMBL" id="CAH0380570.1"/>
    </source>
</evidence>
<dbReference type="InterPro" id="IPR008698">
    <property type="entry name" value="NDUB7"/>
</dbReference>
<evidence type="ECO:0000313" key="15">
    <source>
        <dbReference type="Proteomes" id="UP001152759"/>
    </source>
</evidence>
<evidence type="ECO:0000256" key="1">
    <source>
        <dbReference type="ARBA" id="ARBA00003195"/>
    </source>
</evidence>
<dbReference type="AlphaFoldDB" id="A0A9P0EYF4"/>
<keyword evidence="10" id="KW-0496">Mitochondrion</keyword>
<comment type="subcellular location">
    <subcellularLocation>
        <location evidence="3">Mitochondrion inner membrane</location>
        <topology evidence="3">Peripheral membrane protein</topology>
    </subcellularLocation>
    <subcellularLocation>
        <location evidence="2">Mitochondrion intermembrane space</location>
    </subcellularLocation>
</comment>
<dbReference type="EMBL" id="OU963862">
    <property type="protein sequence ID" value="CAH0380570.1"/>
    <property type="molecule type" value="Genomic_DNA"/>
</dbReference>
<dbReference type="PANTHER" id="PTHR20900">
    <property type="entry name" value="NADH:UBIQUINONE OXIDOREDUCTASE B18-LIKE SUBUNIT"/>
    <property type="match status" value="1"/>
</dbReference>
<name>A0A9P0EYF4_BEMTA</name>
<keyword evidence="13" id="KW-0175">Coiled coil</keyword>
<dbReference type="GO" id="GO:0005758">
    <property type="term" value="C:mitochondrial intermembrane space"/>
    <property type="evidence" value="ECO:0007669"/>
    <property type="project" value="UniProtKB-SubCell"/>
</dbReference>
<evidence type="ECO:0000256" key="10">
    <source>
        <dbReference type="ARBA" id="ARBA00023128"/>
    </source>
</evidence>
<dbReference type="PANTHER" id="PTHR20900:SF0">
    <property type="entry name" value="NADH DEHYDROGENASE [UBIQUINONE] 1 BETA SUBCOMPLEX SUBUNIT 7"/>
    <property type="match status" value="1"/>
</dbReference>
<keyword evidence="8" id="KW-0999">Mitochondrion inner membrane</keyword>
<keyword evidence="12" id="KW-1015">Disulfide bond</keyword>
<keyword evidence="15" id="KW-1185">Reference proteome</keyword>
<accession>A0A9P0EYF4</accession>
<dbReference type="PROSITE" id="PS51808">
    <property type="entry name" value="CHCH"/>
    <property type="match status" value="1"/>
</dbReference>
<protein>
    <recommendedName>
        <fullName evidence="5">NADH dehydrogenase [ubiquinone] 1 beta subcomplex subunit 7</fullName>
    </recommendedName>
</protein>
<evidence type="ECO:0000256" key="8">
    <source>
        <dbReference type="ARBA" id="ARBA00022792"/>
    </source>
</evidence>
<dbReference type="GO" id="GO:0005743">
    <property type="term" value="C:mitochondrial inner membrane"/>
    <property type="evidence" value="ECO:0007669"/>
    <property type="project" value="UniProtKB-SubCell"/>
</dbReference>
<evidence type="ECO:0000256" key="12">
    <source>
        <dbReference type="ARBA" id="ARBA00023157"/>
    </source>
</evidence>
<evidence type="ECO:0000256" key="11">
    <source>
        <dbReference type="ARBA" id="ARBA00023136"/>
    </source>
</evidence>
<feature type="coiled-coil region" evidence="13">
    <location>
        <begin position="98"/>
        <end position="131"/>
    </location>
</feature>
<proteinExistence type="inferred from homology"/>
<evidence type="ECO:0000256" key="7">
    <source>
        <dbReference type="ARBA" id="ARBA00022660"/>
    </source>
</evidence>
<comment type="function">
    <text evidence="1">Accessory subunit of the mitochondrial membrane respiratory chain NADH dehydrogenase (Complex I), that is believed not to be involved in catalysis. Complex I functions in the transfer of electrons from NADH to the respiratory chain. The immediate electron acceptor for the enzyme is believed to be ubiquinone.</text>
</comment>
<evidence type="ECO:0000256" key="2">
    <source>
        <dbReference type="ARBA" id="ARBA00004569"/>
    </source>
</evidence>
<evidence type="ECO:0000256" key="5">
    <source>
        <dbReference type="ARBA" id="ARBA00018677"/>
    </source>
</evidence>
<keyword evidence="9" id="KW-0249">Electron transport</keyword>
<gene>
    <name evidence="14" type="ORF">BEMITA_LOCUS312</name>
</gene>
<comment type="similarity">
    <text evidence="4">Belongs to the complex I NDUFB7 subunit family.</text>
</comment>
<evidence type="ECO:0000256" key="3">
    <source>
        <dbReference type="ARBA" id="ARBA00004637"/>
    </source>
</evidence>
<keyword evidence="7" id="KW-0679">Respiratory chain</keyword>
<keyword evidence="6" id="KW-0813">Transport</keyword>